<protein>
    <recommendedName>
        <fullName evidence="4">Outer membrane protein beta-barrel domain-containing protein</fullName>
    </recommendedName>
</protein>
<feature type="chain" id="PRO_5036804775" description="Outer membrane protein beta-barrel domain-containing protein" evidence="1">
    <location>
        <begin position="19"/>
        <end position="170"/>
    </location>
</feature>
<organism evidence="2 3">
    <name type="scientific">Parvicella tangerina</name>
    <dbReference type="NCBI Taxonomy" id="2829795"/>
    <lineage>
        <taxon>Bacteria</taxon>
        <taxon>Pseudomonadati</taxon>
        <taxon>Bacteroidota</taxon>
        <taxon>Flavobacteriia</taxon>
        <taxon>Flavobacteriales</taxon>
        <taxon>Parvicellaceae</taxon>
        <taxon>Parvicella</taxon>
    </lineage>
</organism>
<reference evidence="2" key="1">
    <citation type="submission" date="2021-04" db="EMBL/GenBank/DDBJ databases">
        <authorList>
            <person name="Rodrigo-Torres L."/>
            <person name="Arahal R. D."/>
            <person name="Lucena T."/>
        </authorList>
    </citation>
    <scope>NUCLEOTIDE SEQUENCE</scope>
    <source>
        <strain evidence="2">AS29M-1</strain>
    </source>
</reference>
<feature type="signal peptide" evidence="1">
    <location>
        <begin position="1"/>
        <end position="18"/>
    </location>
</feature>
<dbReference type="EMBL" id="OU015584">
    <property type="protein sequence ID" value="CAG5076836.1"/>
    <property type="molecule type" value="Genomic_DNA"/>
</dbReference>
<dbReference type="AlphaFoldDB" id="A0A916NF37"/>
<sequence>MKNLFLILLFSSPVFSWAGNPSGIIPELKTVKTGLLIGVQKGKFFGIELGMERQWKEIKLKKPFTWAIAANGEYHLGSNNLGFKAGPWFKWGRADFTYGVNLTYLSDFSYSRIGASPTIGFKLIGFHLLASYNFLVGSDQFTDYNKLHISLRYYLSKDRKFKWQKQDKND</sequence>
<gene>
    <name evidence="2" type="ORF">CRYO30217_00216</name>
</gene>
<dbReference type="RefSeq" id="WP_258540457.1">
    <property type="nucleotide sequence ID" value="NZ_OU015584.1"/>
</dbReference>
<proteinExistence type="predicted"/>
<evidence type="ECO:0008006" key="4">
    <source>
        <dbReference type="Google" id="ProtNLM"/>
    </source>
</evidence>
<evidence type="ECO:0000313" key="3">
    <source>
        <dbReference type="Proteomes" id="UP000683507"/>
    </source>
</evidence>
<name>A0A916NF37_9FLAO</name>
<dbReference type="Proteomes" id="UP000683507">
    <property type="component" value="Chromosome"/>
</dbReference>
<evidence type="ECO:0000313" key="2">
    <source>
        <dbReference type="EMBL" id="CAG5076836.1"/>
    </source>
</evidence>
<dbReference type="KEGG" id="ptan:CRYO30217_00216"/>
<evidence type="ECO:0000256" key="1">
    <source>
        <dbReference type="SAM" id="SignalP"/>
    </source>
</evidence>
<keyword evidence="3" id="KW-1185">Reference proteome</keyword>
<accession>A0A916NF37</accession>
<keyword evidence="1" id="KW-0732">Signal</keyword>